<proteinExistence type="predicted"/>
<gene>
    <name evidence="1" type="ORF">O3P69_019041</name>
</gene>
<reference evidence="1 2" key="1">
    <citation type="submission" date="2023-03" db="EMBL/GenBank/DDBJ databases">
        <title>High-quality genome of Scylla paramamosain provides insights in environmental adaptation.</title>
        <authorList>
            <person name="Zhang L."/>
        </authorList>
    </citation>
    <scope>NUCLEOTIDE SEQUENCE [LARGE SCALE GENOMIC DNA]</scope>
    <source>
        <strain evidence="1">LZ_2023a</strain>
        <tissue evidence="1">Muscle</tissue>
    </source>
</reference>
<name>A0AAW0T806_SCYPA</name>
<protein>
    <submittedName>
        <fullName evidence="1">Uncharacterized protein</fullName>
    </submittedName>
</protein>
<keyword evidence="2" id="KW-1185">Reference proteome</keyword>
<accession>A0AAW0T806</accession>
<comment type="caution">
    <text evidence="1">The sequence shown here is derived from an EMBL/GenBank/DDBJ whole genome shotgun (WGS) entry which is preliminary data.</text>
</comment>
<organism evidence="1 2">
    <name type="scientific">Scylla paramamosain</name>
    <name type="common">Mud crab</name>
    <dbReference type="NCBI Taxonomy" id="85552"/>
    <lineage>
        <taxon>Eukaryota</taxon>
        <taxon>Metazoa</taxon>
        <taxon>Ecdysozoa</taxon>
        <taxon>Arthropoda</taxon>
        <taxon>Crustacea</taxon>
        <taxon>Multicrustacea</taxon>
        <taxon>Malacostraca</taxon>
        <taxon>Eumalacostraca</taxon>
        <taxon>Eucarida</taxon>
        <taxon>Decapoda</taxon>
        <taxon>Pleocyemata</taxon>
        <taxon>Brachyura</taxon>
        <taxon>Eubrachyura</taxon>
        <taxon>Portunoidea</taxon>
        <taxon>Portunidae</taxon>
        <taxon>Portuninae</taxon>
        <taxon>Scylla</taxon>
    </lineage>
</organism>
<dbReference type="EMBL" id="JARAKH010000037">
    <property type="protein sequence ID" value="KAK8383382.1"/>
    <property type="molecule type" value="Genomic_DNA"/>
</dbReference>
<sequence>MQTNTWNCALPLFINHTHKQQQLTAGGDRRVASLPLPPASQLQHGGGCPAVCHRPPHTAHSHSKGSGCSEIY</sequence>
<dbReference type="AlphaFoldDB" id="A0AAW0T806"/>
<evidence type="ECO:0000313" key="1">
    <source>
        <dbReference type="EMBL" id="KAK8383382.1"/>
    </source>
</evidence>
<evidence type="ECO:0000313" key="2">
    <source>
        <dbReference type="Proteomes" id="UP001487740"/>
    </source>
</evidence>
<dbReference type="Proteomes" id="UP001487740">
    <property type="component" value="Unassembled WGS sequence"/>
</dbReference>